<evidence type="ECO:0000256" key="2">
    <source>
        <dbReference type="SAM" id="MobiDB-lite"/>
    </source>
</evidence>
<dbReference type="InterPro" id="IPR001005">
    <property type="entry name" value="SANT/Myb"/>
</dbReference>
<evidence type="ECO:0000313" key="3">
    <source>
        <dbReference type="EnsemblPlants" id="Solyc11g017360.2.1"/>
    </source>
</evidence>
<dbReference type="InterPro" id="IPR009057">
    <property type="entry name" value="Homeodomain-like_sf"/>
</dbReference>
<dbReference type="AlphaFoldDB" id="A0A3Q7ISW9"/>
<sequence length="221" mass="24065">MQNHDSKADVEWRKKASWTEQEHRSFLQGLAINEKGDWRSISRDCVITRTAKQEDADATGTSQVPHTKDMIGSAYGGSQAVPNTSSESMLPRDRTNAEQMIEVVGEESTDHIAVVNVGSDVNVDAESSLLPSKQSCTAASSGTYGHPIARIGSELEALLTEPVDEDNDITTIFDVGKTPTSYPVLFGIPRYSAAEVALAQSHPFDDEGMFDPDDLFTDPLF</sequence>
<evidence type="ECO:0008006" key="5">
    <source>
        <dbReference type="Google" id="ProtNLM"/>
    </source>
</evidence>
<accession>A0A3Q7ISW9</accession>
<dbReference type="Proteomes" id="UP000004994">
    <property type="component" value="Chromosome 11"/>
</dbReference>
<dbReference type="EnsemblPlants" id="Solyc11g017360.2.1">
    <property type="protein sequence ID" value="Solyc11g017360.2.1"/>
    <property type="gene ID" value="Solyc11g017360.2"/>
</dbReference>
<dbReference type="GO" id="GO:0006355">
    <property type="term" value="P:regulation of DNA-templated transcription"/>
    <property type="evidence" value="ECO:0007669"/>
    <property type="project" value="UniProtKB-ARBA"/>
</dbReference>
<reference evidence="3" key="2">
    <citation type="submission" date="2019-01" db="UniProtKB">
        <authorList>
            <consortium name="EnsemblPlants"/>
        </authorList>
    </citation>
    <scope>IDENTIFICATION</scope>
    <source>
        <strain evidence="3">cv. Heinz 1706</strain>
    </source>
</reference>
<dbReference type="PANTHER" id="PTHR44191:SF35">
    <property type="entry name" value="I-BOX BINDING FACTOR"/>
    <property type="match status" value="1"/>
</dbReference>
<feature type="compositionally biased region" description="Basic and acidic residues" evidence="2">
    <location>
        <begin position="1"/>
        <end position="14"/>
    </location>
</feature>
<evidence type="ECO:0000256" key="1">
    <source>
        <dbReference type="ARBA" id="ARBA00023125"/>
    </source>
</evidence>
<keyword evidence="1" id="KW-0238">DNA-binding</keyword>
<protein>
    <recommendedName>
        <fullName evidence="5">Myb-like domain-containing protein</fullName>
    </recommendedName>
</protein>
<dbReference type="PANTHER" id="PTHR44191">
    <property type="entry name" value="TRANSCRIPTION FACTOR KUA1"/>
    <property type="match status" value="1"/>
</dbReference>
<dbReference type="OMA" id="YGHPIAR"/>
<dbReference type="SUPFAM" id="SSF46689">
    <property type="entry name" value="Homeodomain-like"/>
    <property type="match status" value="1"/>
</dbReference>
<feature type="region of interest" description="Disordered" evidence="2">
    <location>
        <begin position="1"/>
        <end position="21"/>
    </location>
</feature>
<dbReference type="PaxDb" id="4081-Solyc11g017360.1.1"/>
<organism evidence="3">
    <name type="scientific">Solanum lycopersicum</name>
    <name type="common">Tomato</name>
    <name type="synonym">Lycopersicon esculentum</name>
    <dbReference type="NCBI Taxonomy" id="4081"/>
    <lineage>
        <taxon>Eukaryota</taxon>
        <taxon>Viridiplantae</taxon>
        <taxon>Streptophyta</taxon>
        <taxon>Embryophyta</taxon>
        <taxon>Tracheophyta</taxon>
        <taxon>Spermatophyta</taxon>
        <taxon>Magnoliopsida</taxon>
        <taxon>eudicotyledons</taxon>
        <taxon>Gunneridae</taxon>
        <taxon>Pentapetalae</taxon>
        <taxon>asterids</taxon>
        <taxon>lamiids</taxon>
        <taxon>Solanales</taxon>
        <taxon>Solanaceae</taxon>
        <taxon>Solanoideae</taxon>
        <taxon>Solaneae</taxon>
        <taxon>Solanum</taxon>
        <taxon>Solanum subgen. Lycopersicon</taxon>
    </lineage>
</organism>
<dbReference type="Gramene" id="Solyc11g017360.2.1">
    <property type="protein sequence ID" value="Solyc11g017360.2.1"/>
    <property type="gene ID" value="Solyc11g017360.2"/>
</dbReference>
<evidence type="ECO:0000313" key="4">
    <source>
        <dbReference type="Proteomes" id="UP000004994"/>
    </source>
</evidence>
<name>A0A3Q7ISW9_SOLLC</name>
<dbReference type="CDD" id="cd00167">
    <property type="entry name" value="SANT"/>
    <property type="match status" value="1"/>
</dbReference>
<dbReference type="Gene3D" id="1.10.10.60">
    <property type="entry name" value="Homeodomain-like"/>
    <property type="match status" value="1"/>
</dbReference>
<dbReference type="STRING" id="4081.A0A3Q7ISW9"/>
<dbReference type="GO" id="GO:0000976">
    <property type="term" value="F:transcription cis-regulatory region binding"/>
    <property type="evidence" value="ECO:0007669"/>
    <property type="project" value="UniProtKB-ARBA"/>
</dbReference>
<keyword evidence="4" id="KW-1185">Reference proteome</keyword>
<dbReference type="InterPro" id="IPR052245">
    <property type="entry name" value="Plant_Stress_Dev_TF"/>
</dbReference>
<proteinExistence type="predicted"/>
<dbReference type="InParanoid" id="A0A3Q7ISW9"/>
<dbReference type="GO" id="GO:0010597">
    <property type="term" value="P:green leaf volatile biosynthetic process"/>
    <property type="evidence" value="ECO:0007669"/>
    <property type="project" value="UniProtKB-ARBA"/>
</dbReference>
<reference evidence="3" key="1">
    <citation type="journal article" date="2012" name="Nature">
        <title>The tomato genome sequence provides insights into fleshy fruit evolution.</title>
        <authorList>
            <consortium name="Tomato Genome Consortium"/>
        </authorList>
    </citation>
    <scope>NUCLEOTIDE SEQUENCE [LARGE SCALE GENOMIC DNA]</scope>
    <source>
        <strain evidence="3">cv. Heinz 1706</strain>
    </source>
</reference>